<dbReference type="Proteomes" id="UP000000707">
    <property type="component" value="Unassembled WGS sequence"/>
</dbReference>
<dbReference type="SUPFAM" id="SSF52540">
    <property type="entry name" value="P-loop containing nucleoside triphosphate hydrolases"/>
    <property type="match status" value="2"/>
</dbReference>
<sequence length="465" mass="53221">MFRYLRFLKNSIMTTPKKSVVAIVGTTGVGKSKFSIDLAHAINGEIINADSMQVYKKLDIITNKHSMAEREGVAHHVMDHVNWSEDYFIHRYAQEANEAIERIHAMGKIPIIIGGTHYYLSKLLFKNKTVEDGHAQPLTAAQLAVLDGPVERIFAELEQHDPVIAQKFHPQDRRKLRRALEIWYTLNEKASDIYREQKLEELEDSSLMYSTLFFWVYSDPDVLRDRLDVRVDSMLAAGAVDEIRELFKFYRAQSPPPTLTSGIWQVIGFKEFLGWLEAPDGDTTAKIKLWEEAVERMKIRTRQYAKSQVKWIKKLLSVELMKEQRFGFRNGGKLYLLDATDLSQWGERVQSRGVGIARKFVGGGPGAVDVDQKPDTIQEGIFPEEKDTAIVNSNKRLESSNNWQHFSCNICKDKSGNPVVAVGKDKWELHVSSKRHRRNATRPHKRPRVGSEPVYEGEPKDSNLN</sequence>
<evidence type="ECO:0000256" key="1">
    <source>
        <dbReference type="ARBA" id="ARBA00005842"/>
    </source>
</evidence>
<dbReference type="KEGG" id="cten:18249268"/>
<dbReference type="PANTHER" id="PTHR11088">
    <property type="entry name" value="TRNA DIMETHYLALLYLTRANSFERASE"/>
    <property type="match status" value="1"/>
</dbReference>
<dbReference type="Gene3D" id="3.30.160.60">
    <property type="entry name" value="Classic Zinc Finger"/>
    <property type="match status" value="1"/>
</dbReference>
<gene>
    <name evidence="9" type="ORF">CANTEDRAFT_127940</name>
</gene>
<proteinExistence type="inferred from homology"/>
<evidence type="ECO:0000256" key="5">
    <source>
        <dbReference type="PIRNR" id="PIRNR039110"/>
    </source>
</evidence>
<keyword evidence="5" id="KW-0963">Cytoplasm</keyword>
<feature type="region of interest" description="Disordered" evidence="8">
    <location>
        <begin position="430"/>
        <end position="465"/>
    </location>
</feature>
<dbReference type="GeneID" id="18249268"/>
<dbReference type="InterPro" id="IPR039657">
    <property type="entry name" value="Dimethylallyltransferase"/>
</dbReference>
<evidence type="ECO:0000256" key="2">
    <source>
        <dbReference type="ARBA" id="ARBA00022679"/>
    </source>
</evidence>
<keyword evidence="10" id="KW-1185">Reference proteome</keyword>
<dbReference type="EMBL" id="GL996528">
    <property type="protein sequence ID" value="EGV60572.1"/>
    <property type="molecule type" value="Genomic_DNA"/>
</dbReference>
<feature type="compositionally biased region" description="Basic residues" evidence="8">
    <location>
        <begin position="432"/>
        <end position="448"/>
    </location>
</feature>
<dbReference type="OrthoDB" id="775260at2759"/>
<dbReference type="PANTHER" id="PTHR11088:SF89">
    <property type="entry name" value="TRNA DIMETHYLALLYLTRANSFERASE"/>
    <property type="match status" value="1"/>
</dbReference>
<dbReference type="NCBIfam" id="TIGR00174">
    <property type="entry name" value="miaA"/>
    <property type="match status" value="1"/>
</dbReference>
<dbReference type="Pfam" id="PF01715">
    <property type="entry name" value="IPPT"/>
    <property type="match status" value="1"/>
</dbReference>
<dbReference type="AlphaFoldDB" id="G3BER3"/>
<dbReference type="Gene3D" id="1.10.20.140">
    <property type="match status" value="1"/>
</dbReference>
<comment type="catalytic activity">
    <reaction evidence="5 6">
        <text>adenosine(37) in tRNA + dimethylallyl diphosphate = N(6)-dimethylallyladenosine(37) in tRNA + diphosphate</text>
        <dbReference type="Rhea" id="RHEA:26482"/>
        <dbReference type="Rhea" id="RHEA-COMP:10162"/>
        <dbReference type="Rhea" id="RHEA-COMP:10375"/>
        <dbReference type="ChEBI" id="CHEBI:33019"/>
        <dbReference type="ChEBI" id="CHEBI:57623"/>
        <dbReference type="ChEBI" id="CHEBI:74411"/>
        <dbReference type="ChEBI" id="CHEBI:74415"/>
        <dbReference type="EC" id="2.5.1.75"/>
    </reaction>
</comment>
<protein>
    <recommendedName>
        <fullName evidence="5 6">tRNA dimethylallyltransferase</fullName>
        <ecNumber evidence="5 6">2.5.1.75</ecNumber>
    </recommendedName>
</protein>
<organism evidence="10">
    <name type="scientific">Candida tenuis (strain ATCC 10573 / BCRC 21748 / CBS 615 / JCM 9827 / NBRC 10315 / NRRL Y-1498 / VKM Y-70)</name>
    <name type="common">Yeast</name>
    <name type="synonym">Yamadazyma tenuis</name>
    <dbReference type="NCBI Taxonomy" id="590646"/>
    <lineage>
        <taxon>Eukaryota</taxon>
        <taxon>Fungi</taxon>
        <taxon>Dikarya</taxon>
        <taxon>Ascomycota</taxon>
        <taxon>Saccharomycotina</taxon>
        <taxon>Pichiomycetes</taxon>
        <taxon>Debaryomycetaceae</taxon>
        <taxon>Yamadazyma</taxon>
    </lineage>
</organism>
<keyword evidence="4 5" id="KW-0067">ATP-binding</keyword>
<dbReference type="eggNOG" id="KOG1384">
    <property type="taxonomic scope" value="Eukaryota"/>
</dbReference>
<comment type="similarity">
    <text evidence="1 5 7">Belongs to the IPP transferase family.</text>
</comment>
<dbReference type="GO" id="GO:0006400">
    <property type="term" value="P:tRNA modification"/>
    <property type="evidence" value="ECO:0007669"/>
    <property type="project" value="TreeGrafter"/>
</dbReference>
<evidence type="ECO:0000256" key="4">
    <source>
        <dbReference type="ARBA" id="ARBA00022840"/>
    </source>
</evidence>
<dbReference type="HOGENOM" id="CLU_032616_2_3_1"/>
<comment type="function">
    <text evidence="5">Catalyzes the transfer of a dimethylallyl group onto the adenine at position 37.</text>
</comment>
<accession>G3BER3</accession>
<evidence type="ECO:0000313" key="9">
    <source>
        <dbReference type="EMBL" id="EGV60572.1"/>
    </source>
</evidence>
<dbReference type="InterPro" id="IPR018022">
    <property type="entry name" value="IPT"/>
</dbReference>
<evidence type="ECO:0000256" key="8">
    <source>
        <dbReference type="SAM" id="MobiDB-lite"/>
    </source>
</evidence>
<dbReference type="InterPro" id="IPR030666">
    <property type="entry name" value="IPP_transferase_euk"/>
</dbReference>
<keyword evidence="3 5" id="KW-0547">Nucleotide-binding</keyword>
<evidence type="ECO:0000256" key="6">
    <source>
        <dbReference type="RuleBase" id="RU003783"/>
    </source>
</evidence>
<evidence type="ECO:0000313" key="10">
    <source>
        <dbReference type="Proteomes" id="UP000000707"/>
    </source>
</evidence>
<dbReference type="EC" id="2.5.1.75" evidence="5 6"/>
<dbReference type="GO" id="GO:0005739">
    <property type="term" value="C:mitochondrion"/>
    <property type="evidence" value="ECO:0007669"/>
    <property type="project" value="TreeGrafter"/>
</dbReference>
<dbReference type="PIRSF" id="PIRSF039110">
    <property type="entry name" value="IPP_transferase"/>
    <property type="match status" value="1"/>
</dbReference>
<dbReference type="HAMAP" id="MF_00185">
    <property type="entry name" value="IPP_trans"/>
    <property type="match status" value="1"/>
</dbReference>
<evidence type="ECO:0000256" key="7">
    <source>
        <dbReference type="RuleBase" id="RU003785"/>
    </source>
</evidence>
<keyword evidence="5 6" id="KW-0819">tRNA processing</keyword>
<reference evidence="9 10" key="1">
    <citation type="journal article" date="2011" name="Proc. Natl. Acad. Sci. U.S.A.">
        <title>Comparative genomics of xylose-fermenting fungi for enhanced biofuel production.</title>
        <authorList>
            <person name="Wohlbach D.J."/>
            <person name="Kuo A."/>
            <person name="Sato T.K."/>
            <person name="Potts K.M."/>
            <person name="Salamov A.A."/>
            <person name="LaButti K.M."/>
            <person name="Sun H."/>
            <person name="Clum A."/>
            <person name="Pangilinan J.L."/>
            <person name="Lindquist E.A."/>
            <person name="Lucas S."/>
            <person name="Lapidus A."/>
            <person name="Jin M."/>
            <person name="Gunawan C."/>
            <person name="Balan V."/>
            <person name="Dale B.E."/>
            <person name="Jeffries T.W."/>
            <person name="Zinkel R."/>
            <person name="Barry K.W."/>
            <person name="Grigoriev I.V."/>
            <person name="Gasch A.P."/>
        </authorList>
    </citation>
    <scope>NUCLEOTIDE SEQUENCE [LARGE SCALE GENOMIC DNA]</scope>
    <source>
        <strain evidence="10">ATCC 10573 / BCRC 21748 / CBS 615 / JCM 9827 / NBRC 10315 / NRRL Y-1498 / VKM Y-70</strain>
    </source>
</reference>
<dbReference type="GO" id="GO:0005524">
    <property type="term" value="F:ATP binding"/>
    <property type="evidence" value="ECO:0007669"/>
    <property type="project" value="UniProtKB-UniRule"/>
</dbReference>
<name>G3BER3_CANTC</name>
<evidence type="ECO:0000256" key="3">
    <source>
        <dbReference type="ARBA" id="ARBA00022741"/>
    </source>
</evidence>
<dbReference type="GO" id="GO:0052381">
    <property type="term" value="F:tRNA dimethylallyltransferase activity"/>
    <property type="evidence" value="ECO:0007669"/>
    <property type="project" value="UniProtKB-UniRule"/>
</dbReference>
<keyword evidence="2 5" id="KW-0808">Transferase</keyword>
<dbReference type="Gene3D" id="3.40.50.300">
    <property type="entry name" value="P-loop containing nucleotide triphosphate hydrolases"/>
    <property type="match status" value="1"/>
</dbReference>
<dbReference type="InterPro" id="IPR027417">
    <property type="entry name" value="P-loop_NTPase"/>
</dbReference>
<dbReference type="STRING" id="590646.G3BER3"/>